<dbReference type="InterPro" id="IPR013806">
    <property type="entry name" value="Kringle-like"/>
</dbReference>
<keyword evidence="4" id="KW-0677">Repeat</keyword>
<dbReference type="Pfam" id="PF00040">
    <property type="entry name" value="fn2"/>
    <property type="match status" value="1"/>
</dbReference>
<dbReference type="GO" id="GO:0005576">
    <property type="term" value="C:extracellular region"/>
    <property type="evidence" value="ECO:0007669"/>
    <property type="project" value="UniProtKB-SubCell"/>
</dbReference>
<dbReference type="PROSITE" id="PS51092">
    <property type="entry name" value="FN2_2"/>
    <property type="match status" value="1"/>
</dbReference>
<dbReference type="InterPro" id="IPR036943">
    <property type="entry name" value="FN_type2_sf"/>
</dbReference>
<dbReference type="CDD" id="cd00062">
    <property type="entry name" value="FN2"/>
    <property type="match status" value="1"/>
</dbReference>
<dbReference type="GO" id="GO:0009986">
    <property type="term" value="C:cell surface"/>
    <property type="evidence" value="ECO:0007669"/>
    <property type="project" value="TreeGrafter"/>
</dbReference>
<dbReference type="SUPFAM" id="SSF57440">
    <property type="entry name" value="Kringle-like"/>
    <property type="match status" value="1"/>
</dbReference>
<accession>A0A8C5J6H8</accession>
<proteinExistence type="inferred from homology"/>
<evidence type="ECO:0000256" key="5">
    <source>
        <dbReference type="ARBA" id="ARBA00023157"/>
    </source>
</evidence>
<dbReference type="PROSITE" id="PS00023">
    <property type="entry name" value="FN2_1"/>
    <property type="match status" value="1"/>
</dbReference>
<evidence type="ECO:0000256" key="3">
    <source>
        <dbReference type="ARBA" id="ARBA00022525"/>
    </source>
</evidence>
<reference evidence="8" key="1">
    <citation type="submission" date="2025-08" db="UniProtKB">
        <authorList>
            <consortium name="Ensembl"/>
        </authorList>
    </citation>
    <scope>IDENTIFICATION</scope>
</reference>
<evidence type="ECO:0000313" key="9">
    <source>
        <dbReference type="Proteomes" id="UP000694408"/>
    </source>
</evidence>
<feature type="domain" description="Fibronectin type-II" evidence="7">
    <location>
        <begin position="12"/>
        <end position="60"/>
    </location>
</feature>
<keyword evidence="5 6" id="KW-1015">Disulfide bond</keyword>
<sequence length="72" mass="8030">MALFTFTLQGNANGQPCVFPFKYKDKQYNECTDAGRSDGLLWCATTADFDADKLYGFCPLKSKSCVLFINLS</sequence>
<dbReference type="OMA" id="CATDSEY"/>
<dbReference type="GO" id="GO:0048240">
    <property type="term" value="P:sperm capacitation"/>
    <property type="evidence" value="ECO:0007669"/>
    <property type="project" value="TreeGrafter"/>
</dbReference>
<dbReference type="GO" id="GO:0008201">
    <property type="term" value="F:heparin binding"/>
    <property type="evidence" value="ECO:0007669"/>
    <property type="project" value="TreeGrafter"/>
</dbReference>
<dbReference type="Ensembl" id="ENSJHYT00000016501.1">
    <property type="protein sequence ID" value="ENSJHYP00000013648.1"/>
    <property type="gene ID" value="ENSJHYG00000010579.1"/>
</dbReference>
<comment type="similarity">
    <text evidence="2">Belongs to the seminal plasma protein family.</text>
</comment>
<dbReference type="Gene3D" id="2.10.10.10">
    <property type="entry name" value="Fibronectin, type II, collagen-binding"/>
    <property type="match status" value="1"/>
</dbReference>
<dbReference type="InterPro" id="IPR051666">
    <property type="entry name" value="SP_Capacitation_Regulator"/>
</dbReference>
<dbReference type="PRINTS" id="PR00013">
    <property type="entry name" value="FNTYPEII"/>
</dbReference>
<dbReference type="FunFam" id="2.10.10.10:FF:000001">
    <property type="entry name" value="Fibronectin 1a isoform 1"/>
    <property type="match status" value="1"/>
</dbReference>
<evidence type="ECO:0000256" key="4">
    <source>
        <dbReference type="ARBA" id="ARBA00022737"/>
    </source>
</evidence>
<feature type="disulfide bond" evidence="6">
    <location>
        <begin position="31"/>
        <end position="58"/>
    </location>
</feature>
<organism evidence="8 9">
    <name type="scientific">Junco hyemalis</name>
    <name type="common">Dark-eyed junco</name>
    <dbReference type="NCBI Taxonomy" id="40217"/>
    <lineage>
        <taxon>Eukaryota</taxon>
        <taxon>Metazoa</taxon>
        <taxon>Chordata</taxon>
        <taxon>Craniata</taxon>
        <taxon>Vertebrata</taxon>
        <taxon>Euteleostomi</taxon>
        <taxon>Archelosauria</taxon>
        <taxon>Archosauria</taxon>
        <taxon>Dinosauria</taxon>
        <taxon>Saurischia</taxon>
        <taxon>Theropoda</taxon>
        <taxon>Coelurosauria</taxon>
        <taxon>Aves</taxon>
        <taxon>Neognathae</taxon>
        <taxon>Neoaves</taxon>
        <taxon>Telluraves</taxon>
        <taxon>Australaves</taxon>
        <taxon>Passeriformes</taxon>
        <taxon>Passerellidae</taxon>
        <taxon>Junco</taxon>
    </lineage>
</organism>
<dbReference type="PANTHER" id="PTHR22918:SF1">
    <property type="entry name" value="FIBRONECTIN TYPE-II DOMAIN-CONTAINING PROTEIN"/>
    <property type="match status" value="1"/>
</dbReference>
<evidence type="ECO:0000256" key="1">
    <source>
        <dbReference type="ARBA" id="ARBA00004613"/>
    </source>
</evidence>
<dbReference type="PANTHER" id="PTHR22918">
    <property type="entry name" value="SEMINAL PLASMA PROTEIN"/>
    <property type="match status" value="1"/>
</dbReference>
<keyword evidence="9" id="KW-1185">Reference proteome</keyword>
<dbReference type="Proteomes" id="UP000694408">
    <property type="component" value="Unplaced"/>
</dbReference>
<evidence type="ECO:0000256" key="6">
    <source>
        <dbReference type="PROSITE-ProRule" id="PRU00479"/>
    </source>
</evidence>
<dbReference type="InterPro" id="IPR000562">
    <property type="entry name" value="FN_type2_dom"/>
</dbReference>
<evidence type="ECO:0000259" key="7">
    <source>
        <dbReference type="PROSITE" id="PS51092"/>
    </source>
</evidence>
<feature type="disulfide bond" evidence="6">
    <location>
        <begin position="17"/>
        <end position="43"/>
    </location>
</feature>
<protein>
    <recommendedName>
        <fullName evidence="7">Fibronectin type-II domain-containing protein</fullName>
    </recommendedName>
</protein>
<evidence type="ECO:0000313" key="8">
    <source>
        <dbReference type="Ensembl" id="ENSJHYP00000013648.1"/>
    </source>
</evidence>
<name>A0A8C5J6H8_JUNHY</name>
<reference evidence="8" key="2">
    <citation type="submission" date="2025-09" db="UniProtKB">
        <authorList>
            <consortium name="Ensembl"/>
        </authorList>
    </citation>
    <scope>IDENTIFICATION</scope>
</reference>
<dbReference type="GO" id="GO:0031012">
    <property type="term" value="C:extracellular matrix"/>
    <property type="evidence" value="ECO:0007669"/>
    <property type="project" value="UniProtKB-ARBA"/>
</dbReference>
<dbReference type="SMART" id="SM00059">
    <property type="entry name" value="FN2"/>
    <property type="match status" value="1"/>
</dbReference>
<evidence type="ECO:0000256" key="2">
    <source>
        <dbReference type="ARBA" id="ARBA00010011"/>
    </source>
</evidence>
<comment type="subcellular location">
    <subcellularLocation>
        <location evidence="1">Secreted</location>
    </subcellularLocation>
</comment>
<keyword evidence="3" id="KW-0964">Secreted</keyword>
<dbReference type="AlphaFoldDB" id="A0A8C5J6H8"/>